<dbReference type="Proteomes" id="UP000463857">
    <property type="component" value="Chromosome"/>
</dbReference>
<dbReference type="Gene3D" id="1.10.10.10">
    <property type="entry name" value="Winged helix-like DNA-binding domain superfamily/Winged helix DNA-binding domain"/>
    <property type="match status" value="1"/>
</dbReference>
<keyword evidence="3" id="KW-1185">Reference proteome</keyword>
<evidence type="ECO:0000313" key="2">
    <source>
        <dbReference type="EMBL" id="QHC00779.1"/>
    </source>
</evidence>
<gene>
    <name evidence="2" type="ORF">EK0264_11115</name>
</gene>
<dbReference type="GO" id="GO:0003700">
    <property type="term" value="F:DNA-binding transcription factor activity"/>
    <property type="evidence" value="ECO:0007669"/>
    <property type="project" value="InterPro"/>
</dbReference>
<dbReference type="InParanoid" id="A0A7L4YPQ3"/>
<organism evidence="2 3">
    <name type="scientific">Epidermidibacterium keratini</name>
    <dbReference type="NCBI Taxonomy" id="1891644"/>
    <lineage>
        <taxon>Bacteria</taxon>
        <taxon>Bacillati</taxon>
        <taxon>Actinomycetota</taxon>
        <taxon>Actinomycetes</taxon>
        <taxon>Sporichthyales</taxon>
        <taxon>Sporichthyaceae</taxon>
        <taxon>Epidermidibacterium</taxon>
    </lineage>
</organism>
<dbReference type="InterPro" id="IPR039422">
    <property type="entry name" value="MarR/SlyA-like"/>
</dbReference>
<dbReference type="PANTHER" id="PTHR33164">
    <property type="entry name" value="TRANSCRIPTIONAL REGULATOR, MARR FAMILY"/>
    <property type="match status" value="1"/>
</dbReference>
<sequence>MPGSSTPSDRTADMVLAGLLLEAASGLRRELGEIHAQQGLLGREFDALLRLYQSPENELRMTELARQTLTSTSGATALIDRLQKRGLVVRNTDPDDRRSFRAQLTDSGREAVEHDMSAVLPVIRRLIVEPLGSSRASFERQLRKVRDIANPQAAP</sequence>
<proteinExistence type="predicted"/>
<name>A0A7L4YPQ3_9ACTN</name>
<dbReference type="PROSITE" id="PS50995">
    <property type="entry name" value="HTH_MARR_2"/>
    <property type="match status" value="1"/>
</dbReference>
<dbReference type="SUPFAM" id="SSF46785">
    <property type="entry name" value="Winged helix' DNA-binding domain"/>
    <property type="match status" value="1"/>
</dbReference>
<evidence type="ECO:0000313" key="3">
    <source>
        <dbReference type="Proteomes" id="UP000463857"/>
    </source>
</evidence>
<dbReference type="GO" id="GO:0006950">
    <property type="term" value="P:response to stress"/>
    <property type="evidence" value="ECO:0007669"/>
    <property type="project" value="TreeGrafter"/>
</dbReference>
<dbReference type="InterPro" id="IPR036388">
    <property type="entry name" value="WH-like_DNA-bd_sf"/>
</dbReference>
<protein>
    <submittedName>
        <fullName evidence="2">MarR family transcriptional regulator</fullName>
    </submittedName>
</protein>
<feature type="domain" description="HTH marR-type" evidence="1">
    <location>
        <begin position="13"/>
        <end position="147"/>
    </location>
</feature>
<reference evidence="2 3" key="1">
    <citation type="journal article" date="2018" name="Int. J. Syst. Evol. Microbiol.">
        <title>Epidermidibacterium keratini gen. nov., sp. nov., a member of the family Sporichthyaceae, isolated from keratin epidermis.</title>
        <authorList>
            <person name="Lee D.G."/>
            <person name="Trujillo M.E."/>
            <person name="Kang S."/>
            <person name="Nam J.J."/>
            <person name="Kim Y.J."/>
        </authorList>
    </citation>
    <scope>NUCLEOTIDE SEQUENCE [LARGE SCALE GENOMIC DNA]</scope>
    <source>
        <strain evidence="2 3">EPI-7</strain>
    </source>
</reference>
<dbReference type="PANTHER" id="PTHR33164:SF43">
    <property type="entry name" value="HTH-TYPE TRANSCRIPTIONAL REPRESSOR YETL"/>
    <property type="match status" value="1"/>
</dbReference>
<dbReference type="Pfam" id="PF12802">
    <property type="entry name" value="MarR_2"/>
    <property type="match status" value="1"/>
</dbReference>
<dbReference type="AlphaFoldDB" id="A0A7L4YPQ3"/>
<dbReference type="RefSeq" id="WP_159545600.1">
    <property type="nucleotide sequence ID" value="NZ_CP047156.1"/>
</dbReference>
<dbReference type="SMART" id="SM00347">
    <property type="entry name" value="HTH_MARR"/>
    <property type="match status" value="1"/>
</dbReference>
<dbReference type="EMBL" id="CP047156">
    <property type="protein sequence ID" value="QHC00779.1"/>
    <property type="molecule type" value="Genomic_DNA"/>
</dbReference>
<accession>A0A7L4YPQ3</accession>
<dbReference type="InterPro" id="IPR036390">
    <property type="entry name" value="WH_DNA-bd_sf"/>
</dbReference>
<dbReference type="KEGG" id="eke:EK0264_11115"/>
<dbReference type="InterPro" id="IPR000835">
    <property type="entry name" value="HTH_MarR-typ"/>
</dbReference>
<dbReference type="OrthoDB" id="5295456at2"/>
<evidence type="ECO:0000259" key="1">
    <source>
        <dbReference type="PROSITE" id="PS50995"/>
    </source>
</evidence>